<dbReference type="AlphaFoldDB" id="A0A644TUS2"/>
<comment type="caution">
    <text evidence="1">The sequence shown here is derived from an EMBL/GenBank/DDBJ whole genome shotgun (WGS) entry which is preliminary data.</text>
</comment>
<dbReference type="EMBL" id="VSSQ01000051">
    <property type="protein sequence ID" value="MPL70227.1"/>
    <property type="molecule type" value="Genomic_DNA"/>
</dbReference>
<name>A0A644TUS2_9ZZZZ</name>
<sequence>MALTRILISVKTYPTLSATYDELVCTAGFREDGSWIRIYPVPYRKLKYADRYEKWQWIEIDIVRNTKDFRKESFRPTDLEKDIIIGESIPTIKNWKLRKEFALKNVYTNMSDLIHEAKDETIGTSLAVLKPKKVLDFIWEPCDREWDKKKLDAIIAKQAQGSLFDNEETKKLFKIAKKIPYKFSYVFITDDGKERTLMVEDWELGELFWKYDDEELACQKVKEKYFDYMVNECDLYFFLGTTQKFHNVGPNPFIIIGLFYPKKEDKSQLSLF</sequence>
<protein>
    <submittedName>
        <fullName evidence="1">Uncharacterized protein</fullName>
    </submittedName>
</protein>
<evidence type="ECO:0000313" key="1">
    <source>
        <dbReference type="EMBL" id="MPL70227.1"/>
    </source>
</evidence>
<organism evidence="1">
    <name type="scientific">bioreactor metagenome</name>
    <dbReference type="NCBI Taxonomy" id="1076179"/>
    <lineage>
        <taxon>unclassified sequences</taxon>
        <taxon>metagenomes</taxon>
        <taxon>ecological metagenomes</taxon>
    </lineage>
</organism>
<gene>
    <name evidence="1" type="ORF">SDC9_15982</name>
</gene>
<proteinExistence type="predicted"/>
<reference evidence="1" key="1">
    <citation type="submission" date="2019-08" db="EMBL/GenBank/DDBJ databases">
        <authorList>
            <person name="Kucharzyk K."/>
            <person name="Murdoch R.W."/>
            <person name="Higgins S."/>
            <person name="Loffler F."/>
        </authorList>
    </citation>
    <scope>NUCLEOTIDE SEQUENCE</scope>
</reference>
<accession>A0A644TUS2</accession>